<feature type="transmembrane region" description="Helical" evidence="1">
    <location>
        <begin position="33"/>
        <end position="53"/>
    </location>
</feature>
<protein>
    <recommendedName>
        <fullName evidence="4">Transmembrane protein</fullName>
    </recommendedName>
</protein>
<evidence type="ECO:0000256" key="1">
    <source>
        <dbReference type="SAM" id="Phobius"/>
    </source>
</evidence>
<feature type="transmembrane region" description="Helical" evidence="1">
    <location>
        <begin position="6"/>
        <end position="26"/>
    </location>
</feature>
<evidence type="ECO:0000313" key="2">
    <source>
        <dbReference type="EMBL" id="MCK9877070.1"/>
    </source>
</evidence>
<accession>A0ABT0JZW9</accession>
<organism evidence="2 3">
    <name type="scientific">Frankia umida</name>
    <dbReference type="NCBI Taxonomy" id="573489"/>
    <lineage>
        <taxon>Bacteria</taxon>
        <taxon>Bacillati</taxon>
        <taxon>Actinomycetota</taxon>
        <taxon>Actinomycetes</taxon>
        <taxon>Frankiales</taxon>
        <taxon>Frankiaceae</taxon>
        <taxon>Frankia</taxon>
    </lineage>
</organism>
<keyword evidence="3" id="KW-1185">Reference proteome</keyword>
<comment type="caution">
    <text evidence="2">The sequence shown here is derived from an EMBL/GenBank/DDBJ whole genome shotgun (WGS) entry which is preliminary data.</text>
</comment>
<feature type="transmembrane region" description="Helical" evidence="1">
    <location>
        <begin position="100"/>
        <end position="119"/>
    </location>
</feature>
<keyword evidence="1" id="KW-0812">Transmembrane</keyword>
<keyword evidence="1" id="KW-1133">Transmembrane helix</keyword>
<reference evidence="2 3" key="1">
    <citation type="submission" date="2022-04" db="EMBL/GenBank/DDBJ databases">
        <title>Genome diversity in the genus Frankia.</title>
        <authorList>
            <person name="Carlos-Shanley C."/>
            <person name="Hahn D."/>
        </authorList>
    </citation>
    <scope>NUCLEOTIDE SEQUENCE [LARGE SCALE GENOMIC DNA]</scope>
    <source>
        <strain evidence="2 3">Ag45/Mut15</strain>
    </source>
</reference>
<evidence type="ECO:0008006" key="4">
    <source>
        <dbReference type="Google" id="ProtNLM"/>
    </source>
</evidence>
<gene>
    <name evidence="2" type="ORF">MXD59_15025</name>
</gene>
<keyword evidence="1" id="KW-0472">Membrane</keyword>
<proteinExistence type="predicted"/>
<name>A0ABT0JZW9_9ACTN</name>
<dbReference type="RefSeq" id="WP_248813605.1">
    <property type="nucleotide sequence ID" value="NZ_JALKFT010000014.1"/>
</dbReference>
<dbReference type="EMBL" id="JALKFT010000014">
    <property type="protein sequence ID" value="MCK9877070.1"/>
    <property type="molecule type" value="Genomic_DNA"/>
</dbReference>
<sequence length="167" mass="18044">MRRGLVTGIGAITLLGAGAYFFVYLYRWEWNRALISGGIFIAVEMMLIAVTLLNRISRLTSQVNSDSDRRHRIETRLREAPAPRSAVFDWMRADGSSAPVFIPILMGAGLLLSGLAWVVERLARATAGGTADAGVAATMARLGPPPGGLLDTSLDPLRLLRQPSSPR</sequence>
<evidence type="ECO:0000313" key="3">
    <source>
        <dbReference type="Proteomes" id="UP001201873"/>
    </source>
</evidence>
<dbReference type="Proteomes" id="UP001201873">
    <property type="component" value="Unassembled WGS sequence"/>
</dbReference>